<gene>
    <name evidence="2" type="ORF">GCM10025874_27670</name>
</gene>
<dbReference type="EMBL" id="BSUL01000001">
    <property type="protein sequence ID" value="GMA29514.1"/>
    <property type="molecule type" value="Genomic_DNA"/>
</dbReference>
<feature type="region of interest" description="Disordered" evidence="1">
    <location>
        <begin position="1"/>
        <end position="23"/>
    </location>
</feature>
<accession>A0AA37UFR1</accession>
<evidence type="ECO:0000256" key="1">
    <source>
        <dbReference type="SAM" id="MobiDB-lite"/>
    </source>
</evidence>
<organism evidence="2 3">
    <name type="scientific">Arenivirga flava</name>
    <dbReference type="NCBI Taxonomy" id="1930060"/>
    <lineage>
        <taxon>Bacteria</taxon>
        <taxon>Bacillati</taxon>
        <taxon>Actinomycetota</taxon>
        <taxon>Actinomycetes</taxon>
        <taxon>Micrococcales</taxon>
        <taxon>Microbacteriaceae</taxon>
        <taxon>Arenivirga</taxon>
    </lineage>
</organism>
<evidence type="ECO:0000313" key="2">
    <source>
        <dbReference type="EMBL" id="GMA29514.1"/>
    </source>
</evidence>
<feature type="region of interest" description="Disordered" evidence="1">
    <location>
        <begin position="67"/>
        <end position="91"/>
    </location>
</feature>
<keyword evidence="3" id="KW-1185">Reference proteome</keyword>
<dbReference type="Proteomes" id="UP001157160">
    <property type="component" value="Unassembled WGS sequence"/>
</dbReference>
<reference evidence="2 3" key="1">
    <citation type="journal article" date="2014" name="Int. J. Syst. Evol. Microbiol.">
        <title>Complete genome sequence of Corynebacterium casei LMG S-19264T (=DSM 44701T), isolated from a smear-ripened cheese.</title>
        <authorList>
            <consortium name="US DOE Joint Genome Institute (JGI-PGF)"/>
            <person name="Walter F."/>
            <person name="Albersmeier A."/>
            <person name="Kalinowski J."/>
            <person name="Ruckert C."/>
        </authorList>
    </citation>
    <scope>NUCLEOTIDE SEQUENCE [LARGE SCALE GENOMIC DNA]</scope>
    <source>
        <strain evidence="2 3">NBRC 112289</strain>
    </source>
</reference>
<proteinExistence type="predicted"/>
<name>A0AA37UFR1_9MICO</name>
<dbReference type="AlphaFoldDB" id="A0AA37UFR1"/>
<evidence type="ECO:0000313" key="3">
    <source>
        <dbReference type="Proteomes" id="UP001157160"/>
    </source>
</evidence>
<comment type="caution">
    <text evidence="2">The sequence shown here is derived from an EMBL/GenBank/DDBJ whole genome shotgun (WGS) entry which is preliminary data.</text>
</comment>
<sequence length="91" mass="9568">MHCEPNRPICDLTGGGPPARFDTMPRTAAPLLAAAALTLVLSGCTGEPEHTPETAAAIEAWSQELQASLSEGRARSPARPRTTNRRATECG</sequence>
<protein>
    <submittedName>
        <fullName evidence="2">Uncharacterized protein</fullName>
    </submittedName>
</protein>